<comment type="similarity">
    <text evidence="1">Belongs to the short-chain dehydrogenases/reductases (SDR) family.</text>
</comment>
<dbReference type="PROSITE" id="PS00061">
    <property type="entry name" value="ADH_SHORT"/>
    <property type="match status" value="1"/>
</dbReference>
<dbReference type="RefSeq" id="WP_116681195.1">
    <property type="nucleotide sequence ID" value="NZ_QURL01000001.1"/>
</dbReference>
<dbReference type="PANTHER" id="PTHR43391:SF12">
    <property type="entry name" value="OXIDOREDUCTASE EPHD-RELATED"/>
    <property type="match status" value="1"/>
</dbReference>
<accession>A0A371X9N0</accession>
<evidence type="ECO:0000256" key="1">
    <source>
        <dbReference type="ARBA" id="ARBA00006484"/>
    </source>
</evidence>
<dbReference type="EMBL" id="QURL01000001">
    <property type="protein sequence ID" value="RFC65947.1"/>
    <property type="molecule type" value="Genomic_DNA"/>
</dbReference>
<dbReference type="GO" id="GO:0016491">
    <property type="term" value="F:oxidoreductase activity"/>
    <property type="evidence" value="ECO:0007669"/>
    <property type="project" value="UniProtKB-KW"/>
</dbReference>
<name>A0A371X9N0_9HYPH</name>
<organism evidence="3 4">
    <name type="scientific">Fulvimarina endophytica</name>
    <dbReference type="NCBI Taxonomy" id="2293836"/>
    <lineage>
        <taxon>Bacteria</taxon>
        <taxon>Pseudomonadati</taxon>
        <taxon>Pseudomonadota</taxon>
        <taxon>Alphaproteobacteria</taxon>
        <taxon>Hyphomicrobiales</taxon>
        <taxon>Aurantimonadaceae</taxon>
        <taxon>Fulvimarina</taxon>
    </lineage>
</organism>
<comment type="caution">
    <text evidence="3">The sequence shown here is derived from an EMBL/GenBank/DDBJ whole genome shotgun (WGS) entry which is preliminary data.</text>
</comment>
<gene>
    <name evidence="3" type="ORF">DYI37_00160</name>
</gene>
<dbReference type="PANTHER" id="PTHR43391">
    <property type="entry name" value="RETINOL DEHYDROGENASE-RELATED"/>
    <property type="match status" value="1"/>
</dbReference>
<dbReference type="Pfam" id="PF00106">
    <property type="entry name" value="adh_short"/>
    <property type="match status" value="1"/>
</dbReference>
<dbReference type="Gene3D" id="3.40.50.720">
    <property type="entry name" value="NAD(P)-binding Rossmann-like Domain"/>
    <property type="match status" value="1"/>
</dbReference>
<keyword evidence="2" id="KW-0560">Oxidoreductase</keyword>
<dbReference type="InterPro" id="IPR036291">
    <property type="entry name" value="NAD(P)-bd_dom_sf"/>
</dbReference>
<evidence type="ECO:0000313" key="3">
    <source>
        <dbReference type="EMBL" id="RFC65947.1"/>
    </source>
</evidence>
<dbReference type="PRINTS" id="PR00081">
    <property type="entry name" value="GDHRDH"/>
</dbReference>
<keyword evidence="4" id="KW-1185">Reference proteome</keyword>
<dbReference type="SUPFAM" id="SSF51735">
    <property type="entry name" value="NAD(P)-binding Rossmann-fold domains"/>
    <property type="match status" value="1"/>
</dbReference>
<dbReference type="OrthoDB" id="9808814at2"/>
<proteinExistence type="inferred from homology"/>
<dbReference type="AlphaFoldDB" id="A0A371X9N0"/>
<dbReference type="InterPro" id="IPR002347">
    <property type="entry name" value="SDR_fam"/>
</dbReference>
<evidence type="ECO:0000313" key="4">
    <source>
        <dbReference type="Proteomes" id="UP000264310"/>
    </source>
</evidence>
<protein>
    <submittedName>
        <fullName evidence="3">SDR family NAD(P)-dependent oxidoreductase</fullName>
    </submittedName>
</protein>
<dbReference type="CDD" id="cd05233">
    <property type="entry name" value="SDR_c"/>
    <property type="match status" value="1"/>
</dbReference>
<reference evidence="3 4" key="1">
    <citation type="submission" date="2018-08" db="EMBL/GenBank/DDBJ databases">
        <title>Fulvimarina sp. 85, whole genome shotgun sequence.</title>
        <authorList>
            <person name="Tuo L."/>
        </authorList>
    </citation>
    <scope>NUCLEOTIDE SEQUENCE [LARGE SCALE GENOMIC DNA]</scope>
    <source>
        <strain evidence="3 4">85</strain>
    </source>
</reference>
<evidence type="ECO:0000256" key="2">
    <source>
        <dbReference type="ARBA" id="ARBA00023002"/>
    </source>
</evidence>
<dbReference type="InterPro" id="IPR020904">
    <property type="entry name" value="Sc_DH/Rdtase_CS"/>
</dbReference>
<dbReference type="Proteomes" id="UP000264310">
    <property type="component" value="Unassembled WGS sequence"/>
</dbReference>
<sequence length="257" mass="27551">MTERSLAVVTGASTGIGYELAKLCAEDGFDLILCADEDDIREAAEKVGRLGTKVEPVVTDLSTRQGIETLLSVIGERDVDVLLANAGRTLGGAFLDQDLERAVGIVDLNVSGTLRLIHTVANRMRARGRGRILVTGSTAGYIPGPFMAVYNGTKAFLESVCEALADEWRDTGVTVTYLSPGPTETEVFERGGMEYTPVGSSDMKEDPAKVARIGYDAMMAGHVNVASSFMNRVQTTFAGILPDTLLAKMHRHLAKPK</sequence>